<dbReference type="PROSITE" id="PS50076">
    <property type="entry name" value="DNAJ_2"/>
    <property type="match status" value="1"/>
</dbReference>
<dbReference type="SMART" id="SM00271">
    <property type="entry name" value="DnaJ"/>
    <property type="match status" value="1"/>
</dbReference>
<comment type="subcellular location">
    <subcellularLocation>
        <location evidence="2">Gas vesicle</location>
    </subcellularLocation>
</comment>
<dbReference type="PANTHER" id="PTHR36852">
    <property type="entry name" value="PROTEIN GVPL 2"/>
    <property type="match status" value="1"/>
</dbReference>
<evidence type="ECO:0000313" key="6">
    <source>
        <dbReference type="Proteomes" id="UP000006695"/>
    </source>
</evidence>
<sequence>MAKHLYCVVSRDGGDAAVSGDCAYLVPYRDIALVVKESSPINYASLPKDILVRHLANHQSLIEGIMKECTAVPIKFGTSAMDDGELLEILESGYPCFKNAIDSMAGKVEVDLIALWNDLDSTLRELGERDEIRRFKEEIATASREELREAAIELGKMVRVALEEENGRVGNEILFALKEHHLEQRIREHFDDRMLLNVAFLVESEKKNALDEQIEGLDKRYCGRINFRVIGPLPPHSFNTLEICRIGAGEIEEAMNIIGVVPGDDKDEVRKAYRKQLRKYHPDNNSGDPDAQMIFEKFSRAYKILTGCSNLAFGKDAIMVRVVE</sequence>
<organism evidence="5 6">
    <name type="scientific">Geotalea uraniireducens (strain Rf4)</name>
    <name type="common">Geobacter uraniireducens</name>
    <dbReference type="NCBI Taxonomy" id="351605"/>
    <lineage>
        <taxon>Bacteria</taxon>
        <taxon>Pseudomonadati</taxon>
        <taxon>Thermodesulfobacteriota</taxon>
        <taxon>Desulfuromonadia</taxon>
        <taxon>Geobacterales</taxon>
        <taxon>Geobacteraceae</taxon>
        <taxon>Geotalea</taxon>
    </lineage>
</organism>
<dbReference type="GO" id="GO:0031411">
    <property type="term" value="C:gas vesicle"/>
    <property type="evidence" value="ECO:0007669"/>
    <property type="project" value="UniProtKB-SubCell"/>
</dbReference>
<dbReference type="GO" id="GO:0031412">
    <property type="term" value="P:gas vesicle organization"/>
    <property type="evidence" value="ECO:0007669"/>
    <property type="project" value="InterPro"/>
</dbReference>
<reference evidence="5 6" key="1">
    <citation type="submission" date="2007-05" db="EMBL/GenBank/DDBJ databases">
        <title>Complete sequence of Geobacter uraniireducens Rf4.</title>
        <authorList>
            <consortium name="US DOE Joint Genome Institute"/>
            <person name="Copeland A."/>
            <person name="Lucas S."/>
            <person name="Lapidus A."/>
            <person name="Barry K."/>
            <person name="Detter J.C."/>
            <person name="Glavina del Rio T."/>
            <person name="Hammon N."/>
            <person name="Israni S."/>
            <person name="Dalin E."/>
            <person name="Tice H."/>
            <person name="Pitluck S."/>
            <person name="Chertkov O."/>
            <person name="Brettin T."/>
            <person name="Bruce D."/>
            <person name="Han C."/>
            <person name="Schmutz J."/>
            <person name="Larimer F."/>
            <person name="Land M."/>
            <person name="Hauser L."/>
            <person name="Kyrpides N."/>
            <person name="Mikhailova N."/>
            <person name="Shelobolina E."/>
            <person name="Aklujkar M."/>
            <person name="Lovley D."/>
            <person name="Richardson P."/>
        </authorList>
    </citation>
    <scope>NUCLEOTIDE SEQUENCE [LARGE SCALE GENOMIC DNA]</scope>
    <source>
        <strain evidence="5 6">Rf4</strain>
    </source>
</reference>
<dbReference type="PANTHER" id="PTHR36852:SF1">
    <property type="entry name" value="PROTEIN GVPL 2"/>
    <property type="match status" value="1"/>
</dbReference>
<evidence type="ECO:0000259" key="4">
    <source>
        <dbReference type="PROSITE" id="PS50076"/>
    </source>
</evidence>
<dbReference type="PRINTS" id="PR00625">
    <property type="entry name" value="JDOMAIN"/>
</dbReference>
<dbReference type="EMBL" id="CP000698">
    <property type="protein sequence ID" value="ABQ27005.1"/>
    <property type="molecule type" value="Genomic_DNA"/>
</dbReference>
<keyword evidence="1" id="KW-0304">Gas vesicle</keyword>
<evidence type="ECO:0000313" key="5">
    <source>
        <dbReference type="EMBL" id="ABQ27005.1"/>
    </source>
</evidence>
<dbReference type="InterPro" id="IPR009430">
    <property type="entry name" value="GvpL/GvpF"/>
</dbReference>
<evidence type="ECO:0000256" key="3">
    <source>
        <dbReference type="ARBA" id="ARBA00035643"/>
    </source>
</evidence>
<dbReference type="InterPro" id="IPR036869">
    <property type="entry name" value="J_dom_sf"/>
</dbReference>
<proteinExistence type="inferred from homology"/>
<dbReference type="SUPFAM" id="SSF46565">
    <property type="entry name" value="Chaperone J-domain"/>
    <property type="match status" value="1"/>
</dbReference>
<dbReference type="Gene3D" id="1.10.287.110">
    <property type="entry name" value="DnaJ domain"/>
    <property type="match status" value="1"/>
</dbReference>
<dbReference type="AlphaFoldDB" id="A5G5D7"/>
<comment type="similarity">
    <text evidence="3">Belongs to the gas vesicle GvpF/GvpL family.</text>
</comment>
<dbReference type="InterPro" id="IPR001623">
    <property type="entry name" value="DnaJ_domain"/>
</dbReference>
<dbReference type="Proteomes" id="UP000006695">
    <property type="component" value="Chromosome"/>
</dbReference>
<keyword evidence="6" id="KW-1185">Reference proteome</keyword>
<feature type="domain" description="J" evidence="4">
    <location>
        <begin position="253"/>
        <end position="310"/>
    </location>
</feature>
<accession>A5G5D7</accession>
<dbReference type="HOGENOM" id="CLU_065736_3_0_7"/>
<protein>
    <submittedName>
        <fullName evidence="5">Gas vesicle synthesis GvpLGvpF</fullName>
    </submittedName>
</protein>
<name>A5G5D7_GEOUR</name>
<dbReference type="Pfam" id="PF00226">
    <property type="entry name" value="DnaJ"/>
    <property type="match status" value="1"/>
</dbReference>
<evidence type="ECO:0000256" key="1">
    <source>
        <dbReference type="ARBA" id="ARBA00022987"/>
    </source>
</evidence>
<dbReference type="KEGG" id="gur:Gura_2832"/>
<dbReference type="STRING" id="351605.Gura_2832"/>
<dbReference type="Pfam" id="PF06386">
    <property type="entry name" value="GvpL_GvpF"/>
    <property type="match status" value="1"/>
</dbReference>
<evidence type="ECO:0000256" key="2">
    <source>
        <dbReference type="ARBA" id="ARBA00035108"/>
    </source>
</evidence>
<gene>
    <name evidence="5" type="ordered locus">Gura_2832</name>
</gene>
<dbReference type="CDD" id="cd06257">
    <property type="entry name" value="DnaJ"/>
    <property type="match status" value="1"/>
</dbReference>